<proteinExistence type="predicted"/>
<accession>A0A1E1M6U8</accession>
<feature type="region of interest" description="Disordered" evidence="1">
    <location>
        <begin position="1"/>
        <end position="93"/>
    </location>
</feature>
<reference evidence="3" key="1">
    <citation type="submission" date="2016-03" db="EMBL/GenBank/DDBJ databases">
        <authorList>
            <person name="Guldener U."/>
        </authorList>
    </citation>
    <scope>NUCLEOTIDE SEQUENCE [LARGE SCALE GENOMIC DNA]</scope>
</reference>
<gene>
    <name evidence="2" type="ORF">RSE6_05061</name>
</gene>
<evidence type="ECO:0000313" key="2">
    <source>
        <dbReference type="EMBL" id="CZT44823.1"/>
    </source>
</evidence>
<feature type="compositionally biased region" description="Low complexity" evidence="1">
    <location>
        <begin position="30"/>
        <end position="49"/>
    </location>
</feature>
<name>A0A1E1M6U8_RHYSE</name>
<keyword evidence="3" id="KW-1185">Reference proteome</keyword>
<sequence>MPPSKRNRGATLAKSPPGSPIRLITKRSQTPESSTPLPLPLRPIRATTTSIPTAFNSSQVDKSESEEEREETSTIMISELNSEEESKSEEEDDITCANEYLDQDLKELGPDRLDREEIDQSDIEIEVTEEFKTSKYFNQSIIDSESNLSIPSKKSTEVLRRVNYSLLISNLRLLLKPQEEDDIFASDSSESDDEDAKFDAIREAEFKAEDRSIKLDDLNDIEFINSGRSELLLDLLIGDVVSLDLESKSTPRTYREVLTAIKEELNNKRLILLPCIRFEYSLIQ</sequence>
<dbReference type="EMBL" id="FJVC01000189">
    <property type="protein sequence ID" value="CZT44823.1"/>
    <property type="molecule type" value="Genomic_DNA"/>
</dbReference>
<evidence type="ECO:0000313" key="3">
    <source>
        <dbReference type="Proteomes" id="UP000177625"/>
    </source>
</evidence>
<protein>
    <submittedName>
        <fullName evidence="2">Uncharacterized protein</fullName>
    </submittedName>
</protein>
<feature type="compositionally biased region" description="Polar residues" evidence="1">
    <location>
        <begin position="50"/>
        <end position="60"/>
    </location>
</feature>
<feature type="compositionally biased region" description="Acidic residues" evidence="1">
    <location>
        <begin position="81"/>
        <end position="93"/>
    </location>
</feature>
<dbReference type="Proteomes" id="UP000177625">
    <property type="component" value="Unassembled WGS sequence"/>
</dbReference>
<dbReference type="AlphaFoldDB" id="A0A1E1M6U8"/>
<organism evidence="2 3">
    <name type="scientific">Rhynchosporium secalis</name>
    <name type="common">Barley scald fungus</name>
    <dbReference type="NCBI Taxonomy" id="38038"/>
    <lineage>
        <taxon>Eukaryota</taxon>
        <taxon>Fungi</taxon>
        <taxon>Dikarya</taxon>
        <taxon>Ascomycota</taxon>
        <taxon>Pezizomycotina</taxon>
        <taxon>Leotiomycetes</taxon>
        <taxon>Helotiales</taxon>
        <taxon>Ploettnerulaceae</taxon>
        <taxon>Rhynchosporium</taxon>
    </lineage>
</organism>
<evidence type="ECO:0000256" key="1">
    <source>
        <dbReference type="SAM" id="MobiDB-lite"/>
    </source>
</evidence>